<feature type="compositionally biased region" description="Polar residues" evidence="1">
    <location>
        <begin position="150"/>
        <end position="160"/>
    </location>
</feature>
<evidence type="ECO:0000313" key="2">
    <source>
        <dbReference type="EMBL" id="KAK6629538.1"/>
    </source>
</evidence>
<dbReference type="EMBL" id="JAWJWE010000036">
    <property type="protein sequence ID" value="KAK6629538.1"/>
    <property type="molecule type" value="Genomic_DNA"/>
</dbReference>
<name>A0AAN8Q0J3_POLSC</name>
<reference evidence="2 3" key="1">
    <citation type="submission" date="2023-10" db="EMBL/GenBank/DDBJ databases">
        <title>Genomes of two closely related lineages of the louse Polyplax serrata with different host specificities.</title>
        <authorList>
            <person name="Martinu J."/>
            <person name="Tarabai H."/>
            <person name="Stefka J."/>
            <person name="Hypsa V."/>
        </authorList>
    </citation>
    <scope>NUCLEOTIDE SEQUENCE [LARGE SCALE GENOMIC DNA]</scope>
    <source>
        <strain evidence="2">HR10_N</strain>
    </source>
</reference>
<accession>A0AAN8Q0J3</accession>
<protein>
    <submittedName>
        <fullName evidence="2">Uncharacterized protein</fullName>
    </submittedName>
</protein>
<dbReference type="AlphaFoldDB" id="A0AAN8Q0J3"/>
<evidence type="ECO:0000256" key="1">
    <source>
        <dbReference type="SAM" id="MobiDB-lite"/>
    </source>
</evidence>
<gene>
    <name evidence="2" type="ORF">RUM43_003355</name>
</gene>
<organism evidence="2 3">
    <name type="scientific">Polyplax serrata</name>
    <name type="common">Common mouse louse</name>
    <dbReference type="NCBI Taxonomy" id="468196"/>
    <lineage>
        <taxon>Eukaryota</taxon>
        <taxon>Metazoa</taxon>
        <taxon>Ecdysozoa</taxon>
        <taxon>Arthropoda</taxon>
        <taxon>Hexapoda</taxon>
        <taxon>Insecta</taxon>
        <taxon>Pterygota</taxon>
        <taxon>Neoptera</taxon>
        <taxon>Paraneoptera</taxon>
        <taxon>Psocodea</taxon>
        <taxon>Troctomorpha</taxon>
        <taxon>Phthiraptera</taxon>
        <taxon>Anoplura</taxon>
        <taxon>Polyplacidae</taxon>
        <taxon>Polyplax</taxon>
    </lineage>
</organism>
<comment type="caution">
    <text evidence="2">The sequence shown here is derived from an EMBL/GenBank/DDBJ whole genome shotgun (WGS) entry which is preliminary data.</text>
</comment>
<sequence length="160" mass="17136">MSRPAPIPKHREPMPGKGEVPVVIPSVFLHTAKTGTTLLNSHALTLSLYKPFESAEDDGDLTDLRLGNWDLCKTFCGKGADSTFDYFDWIRSVDAKGIQPRIFCTLCEKKMQTTTAKSTTTITTTTQKPSSVTPSTTSTSQPVTASTASGDNTSTASTSA</sequence>
<dbReference type="Proteomes" id="UP001372834">
    <property type="component" value="Unassembled WGS sequence"/>
</dbReference>
<feature type="region of interest" description="Disordered" evidence="1">
    <location>
        <begin position="118"/>
        <end position="160"/>
    </location>
</feature>
<feature type="compositionally biased region" description="Low complexity" evidence="1">
    <location>
        <begin position="118"/>
        <end position="149"/>
    </location>
</feature>
<proteinExistence type="predicted"/>
<evidence type="ECO:0000313" key="3">
    <source>
        <dbReference type="Proteomes" id="UP001372834"/>
    </source>
</evidence>